<proteinExistence type="predicted"/>
<dbReference type="EMBL" id="MH576964">
    <property type="protein sequence ID" value="AXH66681.1"/>
    <property type="molecule type" value="Genomic_DNA"/>
</dbReference>
<dbReference type="Proteomes" id="UP000259040">
    <property type="component" value="Segment"/>
</dbReference>
<evidence type="ECO:0000313" key="1">
    <source>
        <dbReference type="EMBL" id="AXH66681.1"/>
    </source>
</evidence>
<protein>
    <submittedName>
        <fullName evidence="1">Uncharacterized protein</fullName>
    </submittedName>
</protein>
<name>A0A345M860_9CAUD</name>
<gene>
    <name evidence="1" type="primary">215</name>
    <name evidence="1" type="ORF">SEA_STARBOW_215</name>
</gene>
<reference evidence="1 2" key="1">
    <citation type="submission" date="2018-07" db="EMBL/GenBank/DDBJ databases">
        <authorList>
            <person name="Boyd E.M."/>
            <person name="Barkley D.B."/>
            <person name="Naeem H."/>
            <person name="Vanhorne R."/>
            <person name="Nayek S."/>
            <person name="Layton S.R."/>
            <person name="Hughes L.E."/>
            <person name="Garlena R.A."/>
            <person name="Russell D.A."/>
            <person name="Pope W.H."/>
            <person name="Jacobs-Sera D."/>
            <person name="Hatfull G.F."/>
        </authorList>
    </citation>
    <scope>NUCLEOTIDE SEQUENCE [LARGE SCALE GENOMIC DNA]</scope>
</reference>
<evidence type="ECO:0000313" key="2">
    <source>
        <dbReference type="Proteomes" id="UP000259040"/>
    </source>
</evidence>
<sequence>MDRNEVKVALIIASVFIALFAAIAISVNYNDYLKNQTAQKCIASGKIWGEGACVDNVSDLKYIDND</sequence>
<organism evidence="1 2">
    <name type="scientific">Streptomyces phage Starbow</name>
    <dbReference type="NCBI Taxonomy" id="2283266"/>
    <lineage>
        <taxon>Viruses</taxon>
        <taxon>Duplodnaviria</taxon>
        <taxon>Heunggongvirae</taxon>
        <taxon>Uroviricota</taxon>
        <taxon>Caudoviricetes</taxon>
        <taxon>Stanwilliamsviridae</taxon>
        <taxon>Boydwoodruffvirinae</taxon>
        <taxon>Karimacvirus</taxon>
        <taxon>Karimacvirus karimac</taxon>
        <taxon>Streptomyces virus Karimac</taxon>
    </lineage>
</organism>
<accession>A0A345M860</accession>